<reference evidence="1" key="1">
    <citation type="journal article" date="2022" name="Int. J. Mol. Sci.">
        <title>Draft Genome of Tanacetum Coccineum: Genomic Comparison of Closely Related Tanacetum-Family Plants.</title>
        <authorList>
            <person name="Yamashiro T."/>
            <person name="Shiraishi A."/>
            <person name="Nakayama K."/>
            <person name="Satake H."/>
        </authorList>
    </citation>
    <scope>NUCLEOTIDE SEQUENCE</scope>
</reference>
<proteinExistence type="predicted"/>
<reference evidence="1" key="2">
    <citation type="submission" date="2022-01" db="EMBL/GenBank/DDBJ databases">
        <authorList>
            <person name="Yamashiro T."/>
            <person name="Shiraishi A."/>
            <person name="Satake H."/>
            <person name="Nakayama K."/>
        </authorList>
    </citation>
    <scope>NUCLEOTIDE SEQUENCE</scope>
</reference>
<protein>
    <submittedName>
        <fullName evidence="1">Uncharacterized protein</fullName>
    </submittedName>
</protein>
<comment type="caution">
    <text evidence="1">The sequence shown here is derived from an EMBL/GenBank/DDBJ whole genome shotgun (WGS) entry which is preliminary data.</text>
</comment>
<dbReference type="Proteomes" id="UP001151760">
    <property type="component" value="Unassembled WGS sequence"/>
</dbReference>
<accession>A0ABQ5D3P0</accession>
<evidence type="ECO:0000313" key="2">
    <source>
        <dbReference type="Proteomes" id="UP001151760"/>
    </source>
</evidence>
<keyword evidence="2" id="KW-1185">Reference proteome</keyword>
<evidence type="ECO:0000313" key="1">
    <source>
        <dbReference type="EMBL" id="GJT32806.1"/>
    </source>
</evidence>
<sequence length="89" mass="10826">MLDKIWEYCKDVNGDGTYWWHDHRFKEEEHDEMGIEIEKYKPPEVQVETFKVKKYSFKSEQKFVCVTKEVDGLAARRQLSRPTRPVNMW</sequence>
<organism evidence="1 2">
    <name type="scientific">Tanacetum coccineum</name>
    <dbReference type="NCBI Taxonomy" id="301880"/>
    <lineage>
        <taxon>Eukaryota</taxon>
        <taxon>Viridiplantae</taxon>
        <taxon>Streptophyta</taxon>
        <taxon>Embryophyta</taxon>
        <taxon>Tracheophyta</taxon>
        <taxon>Spermatophyta</taxon>
        <taxon>Magnoliopsida</taxon>
        <taxon>eudicotyledons</taxon>
        <taxon>Gunneridae</taxon>
        <taxon>Pentapetalae</taxon>
        <taxon>asterids</taxon>
        <taxon>campanulids</taxon>
        <taxon>Asterales</taxon>
        <taxon>Asteraceae</taxon>
        <taxon>Asteroideae</taxon>
        <taxon>Anthemideae</taxon>
        <taxon>Anthemidinae</taxon>
        <taxon>Tanacetum</taxon>
    </lineage>
</organism>
<gene>
    <name evidence="1" type="ORF">Tco_0923225</name>
</gene>
<name>A0ABQ5D3P0_9ASTR</name>
<dbReference type="EMBL" id="BQNB010014822">
    <property type="protein sequence ID" value="GJT32806.1"/>
    <property type="molecule type" value="Genomic_DNA"/>
</dbReference>